<comment type="pathway">
    <text evidence="10">Cofactor biosynthesis; pyridoxal 5'-phosphate biosynthesis.</text>
</comment>
<dbReference type="NCBIfam" id="TIGR03800">
    <property type="entry name" value="PLP_synth_Pdx2"/>
    <property type="match status" value="1"/>
</dbReference>
<dbReference type="UniPathway" id="UPA00245"/>
<dbReference type="EMBL" id="AP012057">
    <property type="protein sequence ID" value="BAN02297.1"/>
    <property type="molecule type" value="Genomic_DNA"/>
</dbReference>
<evidence type="ECO:0000256" key="4">
    <source>
        <dbReference type="ARBA" id="ARBA00022962"/>
    </source>
</evidence>
<dbReference type="Gene3D" id="3.40.50.880">
    <property type="match status" value="1"/>
</dbReference>
<dbReference type="FunFam" id="3.40.50.880:FF:000010">
    <property type="entry name" value="uncharacterized protein LOC100176842 isoform X2"/>
    <property type="match status" value="1"/>
</dbReference>
<dbReference type="PROSITE" id="PS51130">
    <property type="entry name" value="PDXT_SNO_2"/>
    <property type="match status" value="1"/>
</dbReference>
<evidence type="ECO:0000256" key="6">
    <source>
        <dbReference type="ARBA" id="ARBA00047992"/>
    </source>
</evidence>
<feature type="binding site" evidence="10 12">
    <location>
        <position position="114"/>
    </location>
    <ligand>
        <name>L-glutamine</name>
        <dbReference type="ChEBI" id="CHEBI:58359"/>
    </ligand>
</feature>
<feature type="active site" description="Charge relay system" evidence="10 11">
    <location>
        <position position="178"/>
    </location>
</feature>
<organism evidence="13 14">
    <name type="scientific">Ilumatobacter coccineus (strain NBRC 103263 / KCTC 29153 / YM16-304)</name>
    <dbReference type="NCBI Taxonomy" id="1313172"/>
    <lineage>
        <taxon>Bacteria</taxon>
        <taxon>Bacillati</taxon>
        <taxon>Actinomycetota</taxon>
        <taxon>Acidimicrobiia</taxon>
        <taxon>Acidimicrobiales</taxon>
        <taxon>Ilumatobacteraceae</taxon>
        <taxon>Ilumatobacter</taxon>
    </lineage>
</organism>
<dbReference type="GO" id="GO:0006543">
    <property type="term" value="P:L-glutamine catabolic process"/>
    <property type="evidence" value="ECO:0007669"/>
    <property type="project" value="UniProtKB-UniRule"/>
</dbReference>
<evidence type="ECO:0000256" key="9">
    <source>
        <dbReference type="ARBA" id="ARBA00064749"/>
    </source>
</evidence>
<proteinExistence type="inferred from homology"/>
<dbReference type="PROSITE" id="PS51273">
    <property type="entry name" value="GATASE_TYPE_1"/>
    <property type="match status" value="1"/>
</dbReference>
<dbReference type="PANTHER" id="PTHR31559:SF0">
    <property type="entry name" value="PYRIDOXAL 5'-PHOSPHATE SYNTHASE SUBUNIT SNO1-RELATED"/>
    <property type="match status" value="1"/>
</dbReference>
<feature type="active site" description="Charge relay system" evidence="10 11">
    <location>
        <position position="180"/>
    </location>
</feature>
<sequence length="201" mass="21656">MTEASPEPVVGVLALQGAFAAHQERLVALGVSAPLVRTAEQLAAVDALVIPGGESTTMSHLLTTNHLFDDLKGRIADGLPVFGTCAGMILCAAEVLDGRPDQRSFGRIDITVRRNGYGRQLASFETDLDVDSLADPFHAVFIRAPFVERVGPECEILAEHEGVPVLVRHETCTVASFHPELTPDGRLHEMFIRSIGSPLHE</sequence>
<evidence type="ECO:0000256" key="7">
    <source>
        <dbReference type="ARBA" id="ARBA00049534"/>
    </source>
</evidence>
<accession>A0A6C7E680</accession>
<dbReference type="RefSeq" id="WP_015441544.1">
    <property type="nucleotide sequence ID" value="NC_020520.1"/>
</dbReference>
<reference evidence="13 14" key="1">
    <citation type="journal article" date="2013" name="Int. J. Syst. Evol. Microbiol.">
        <title>Ilumatobacter nonamiense sp. nov. and Ilumatobacter coccineum sp. nov., isolated from seashore sand.</title>
        <authorList>
            <person name="Matsumoto A."/>
            <person name="Kasai H."/>
            <person name="Matsuo Y."/>
            <person name="Shizuri Y."/>
            <person name="Ichikawa N."/>
            <person name="Fujita N."/>
            <person name="Omura S."/>
            <person name="Takahashi Y."/>
        </authorList>
    </citation>
    <scope>NUCLEOTIDE SEQUENCE [LARGE SCALE GENOMIC DNA]</scope>
    <source>
        <strain evidence="14">NBRC 103263 / KCTC 29153 / YM16-304</strain>
    </source>
</reference>
<dbReference type="PANTHER" id="PTHR31559">
    <property type="entry name" value="PYRIDOXAL 5'-PHOSPHATE SYNTHASE SUBUNIT SNO"/>
    <property type="match status" value="1"/>
</dbReference>
<dbReference type="PROSITE" id="PS01236">
    <property type="entry name" value="PDXT_SNO_1"/>
    <property type="match status" value="1"/>
</dbReference>
<dbReference type="GO" id="GO:0016740">
    <property type="term" value="F:transferase activity"/>
    <property type="evidence" value="ECO:0007669"/>
    <property type="project" value="UniProtKB-KW"/>
</dbReference>
<feature type="binding site" evidence="10 12">
    <location>
        <begin position="53"/>
        <end position="55"/>
    </location>
    <ligand>
        <name>L-glutamine</name>
        <dbReference type="ChEBI" id="CHEBI:58359"/>
    </ligand>
</feature>
<dbReference type="KEGG" id="aym:YM304_19830"/>
<comment type="catalytic activity">
    <reaction evidence="6 10">
        <text>aldehydo-D-ribose 5-phosphate + D-glyceraldehyde 3-phosphate + L-glutamine = pyridoxal 5'-phosphate + L-glutamate + phosphate + 3 H2O + H(+)</text>
        <dbReference type="Rhea" id="RHEA:31507"/>
        <dbReference type="ChEBI" id="CHEBI:15377"/>
        <dbReference type="ChEBI" id="CHEBI:15378"/>
        <dbReference type="ChEBI" id="CHEBI:29985"/>
        <dbReference type="ChEBI" id="CHEBI:43474"/>
        <dbReference type="ChEBI" id="CHEBI:58273"/>
        <dbReference type="ChEBI" id="CHEBI:58359"/>
        <dbReference type="ChEBI" id="CHEBI:59776"/>
        <dbReference type="ChEBI" id="CHEBI:597326"/>
        <dbReference type="EC" id="4.3.3.6"/>
    </reaction>
</comment>
<evidence type="ECO:0000256" key="12">
    <source>
        <dbReference type="PIRSR" id="PIRSR005639-2"/>
    </source>
</evidence>
<dbReference type="EC" id="4.3.3.6" evidence="10"/>
<dbReference type="Proteomes" id="UP000011863">
    <property type="component" value="Chromosome"/>
</dbReference>
<dbReference type="PIRSF" id="PIRSF005639">
    <property type="entry name" value="Glut_amidoT_SNO"/>
    <property type="match status" value="1"/>
</dbReference>
<evidence type="ECO:0000256" key="3">
    <source>
        <dbReference type="ARBA" id="ARBA00022898"/>
    </source>
</evidence>
<comment type="function">
    <text evidence="8 10">Catalyzes the hydrolysis of glutamine to glutamate and ammonia as part of the biosynthesis of pyridoxal 5'-phosphate. The resulting ammonia molecule is channeled to the active site of PdxS.</text>
</comment>
<evidence type="ECO:0000256" key="1">
    <source>
        <dbReference type="ARBA" id="ARBA00008345"/>
    </source>
</evidence>
<evidence type="ECO:0000256" key="5">
    <source>
        <dbReference type="ARBA" id="ARBA00023239"/>
    </source>
</evidence>
<dbReference type="SUPFAM" id="SSF52317">
    <property type="entry name" value="Class I glutamine amidotransferase-like"/>
    <property type="match status" value="1"/>
</dbReference>
<evidence type="ECO:0000256" key="8">
    <source>
        <dbReference type="ARBA" id="ARBA00054599"/>
    </source>
</evidence>
<evidence type="ECO:0000313" key="13">
    <source>
        <dbReference type="EMBL" id="BAN02297.1"/>
    </source>
</evidence>
<keyword evidence="4 10" id="KW-0315">Glutamine amidotransferase</keyword>
<dbReference type="GO" id="GO:0005829">
    <property type="term" value="C:cytosol"/>
    <property type="evidence" value="ECO:0007669"/>
    <property type="project" value="TreeGrafter"/>
</dbReference>
<keyword evidence="13" id="KW-0808">Transferase</keyword>
<dbReference type="GO" id="GO:0042823">
    <property type="term" value="P:pyridoxal phosphate biosynthetic process"/>
    <property type="evidence" value="ECO:0007669"/>
    <property type="project" value="UniProtKB-UniRule"/>
</dbReference>
<feature type="binding site" evidence="10 12">
    <location>
        <begin position="142"/>
        <end position="143"/>
    </location>
    <ligand>
        <name>L-glutamine</name>
        <dbReference type="ChEBI" id="CHEBI:58359"/>
    </ligand>
</feature>
<keyword evidence="14" id="KW-1185">Reference proteome</keyword>
<dbReference type="GO" id="GO:0036381">
    <property type="term" value="F:pyridoxal 5'-phosphate synthase (glutamine hydrolysing) activity"/>
    <property type="evidence" value="ECO:0007669"/>
    <property type="project" value="UniProtKB-UniRule"/>
</dbReference>
<dbReference type="Pfam" id="PF01174">
    <property type="entry name" value="SNO"/>
    <property type="match status" value="1"/>
</dbReference>
<dbReference type="GO" id="GO:0008614">
    <property type="term" value="P:pyridoxine metabolic process"/>
    <property type="evidence" value="ECO:0007669"/>
    <property type="project" value="TreeGrafter"/>
</dbReference>
<keyword evidence="5 10" id="KW-0456">Lyase</keyword>
<evidence type="ECO:0000256" key="10">
    <source>
        <dbReference type="HAMAP-Rule" id="MF_01615"/>
    </source>
</evidence>
<dbReference type="EC" id="3.5.1.2" evidence="10"/>
<dbReference type="AlphaFoldDB" id="A0A6C7E680"/>
<dbReference type="GO" id="GO:0004359">
    <property type="term" value="F:glutaminase activity"/>
    <property type="evidence" value="ECO:0007669"/>
    <property type="project" value="UniProtKB-UniRule"/>
</dbReference>
<evidence type="ECO:0000256" key="11">
    <source>
        <dbReference type="PIRSR" id="PIRSR005639-1"/>
    </source>
</evidence>
<protein>
    <recommendedName>
        <fullName evidence="10">Pyridoxal 5'-phosphate synthase subunit PdxT</fullName>
        <ecNumber evidence="10">4.3.3.6</ecNumber>
    </recommendedName>
    <alternativeName>
        <fullName evidence="10">Pdx2</fullName>
    </alternativeName>
    <alternativeName>
        <fullName evidence="10">Pyridoxal 5'-phosphate synthase glutaminase subunit</fullName>
        <ecNumber evidence="10">3.5.1.2</ecNumber>
    </alternativeName>
</protein>
<evidence type="ECO:0000256" key="2">
    <source>
        <dbReference type="ARBA" id="ARBA00022801"/>
    </source>
</evidence>
<dbReference type="GO" id="GO:1903600">
    <property type="term" value="C:glutaminase complex"/>
    <property type="evidence" value="ECO:0007669"/>
    <property type="project" value="TreeGrafter"/>
</dbReference>
<dbReference type="InterPro" id="IPR021196">
    <property type="entry name" value="PdxT/SNO_CS"/>
</dbReference>
<comment type="subunit">
    <text evidence="9 10">In the presence of PdxS, forms a dodecamer of heterodimers. Only shows activity in the heterodimer.</text>
</comment>
<comment type="catalytic activity">
    <reaction evidence="7 10">
        <text>L-glutamine + H2O = L-glutamate + NH4(+)</text>
        <dbReference type="Rhea" id="RHEA:15889"/>
        <dbReference type="ChEBI" id="CHEBI:15377"/>
        <dbReference type="ChEBI" id="CHEBI:28938"/>
        <dbReference type="ChEBI" id="CHEBI:29985"/>
        <dbReference type="ChEBI" id="CHEBI:58359"/>
        <dbReference type="EC" id="3.5.1.2"/>
    </reaction>
</comment>
<keyword evidence="2 10" id="KW-0378">Hydrolase</keyword>
<name>A0A6C7E680_ILUCY</name>
<comment type="similarity">
    <text evidence="1 10">Belongs to the glutaminase PdxT/SNO family.</text>
</comment>
<dbReference type="HAMAP" id="MF_01615">
    <property type="entry name" value="PdxT"/>
    <property type="match status" value="1"/>
</dbReference>
<evidence type="ECO:0000313" key="14">
    <source>
        <dbReference type="Proteomes" id="UP000011863"/>
    </source>
</evidence>
<dbReference type="InterPro" id="IPR002161">
    <property type="entry name" value="PdxT/SNO"/>
</dbReference>
<feature type="active site" description="Nucleophile" evidence="10 11">
    <location>
        <position position="85"/>
    </location>
</feature>
<dbReference type="CDD" id="cd01749">
    <property type="entry name" value="GATase1_PB"/>
    <property type="match status" value="1"/>
</dbReference>
<keyword evidence="3 10" id="KW-0663">Pyridoxal phosphate</keyword>
<dbReference type="InterPro" id="IPR029062">
    <property type="entry name" value="Class_I_gatase-like"/>
</dbReference>
<gene>
    <name evidence="10 13" type="primary">pdxT</name>
    <name evidence="13" type="ORF">YM304_19830</name>
</gene>